<name>C4R601_KOMPG</name>
<dbReference type="EMBL" id="FN392321">
    <property type="protein sequence ID" value="CAY70987.1"/>
    <property type="molecule type" value="Genomic_DNA"/>
</dbReference>
<dbReference type="GO" id="GO:0003723">
    <property type="term" value="F:RNA binding"/>
    <property type="evidence" value="ECO:0007669"/>
    <property type="project" value="EnsemblFungi"/>
</dbReference>
<dbReference type="GO" id="GO:0000398">
    <property type="term" value="P:mRNA splicing, via spliceosome"/>
    <property type="evidence" value="ECO:0007669"/>
    <property type="project" value="InterPro"/>
</dbReference>
<dbReference type="InParanoid" id="C4R601"/>
<evidence type="ECO:0000256" key="1">
    <source>
        <dbReference type="ARBA" id="ARBA00010197"/>
    </source>
</evidence>
<reference evidence="7 8" key="1">
    <citation type="journal article" date="2009" name="Nat. Biotechnol.">
        <title>Genome sequence of the recombinant protein production host Pichia pastoris.</title>
        <authorList>
            <person name="De Schutter K."/>
            <person name="Lin Y.C."/>
            <person name="Tiels P."/>
            <person name="Van Hecke A."/>
            <person name="Glinka S."/>
            <person name="Weber-Lehmann J."/>
            <person name="Rouze P."/>
            <person name="Van de Peer Y."/>
            <person name="Callewaert N."/>
        </authorList>
    </citation>
    <scope>NUCLEOTIDE SEQUENCE [LARGE SCALE GENOMIC DNA]</scope>
    <source>
        <strain evidence="8">GS115 / ATCC 20864</strain>
    </source>
</reference>
<sequence>MQSISSFLPEPKNAPKRSIPHRSQNKNQILIPLEAKELSTVNYQQASYGDLIPLRHTTKNIDLSRPSEEEIASCTERTKRALERIINDKLHAANPSSIGKPSNGPQFVKYTPASLDGNAQQRTIKIVERQKDPMLPSSVRHRKVPPGPPPPPPPVLHTSSKKASNEEQKKWHIPPAVSNWKNPKGFTIAVDKRMAAMADDPDRTNVNQVGFSNLAEALEKADKSARENIKLRNEVQKKIKEKERLEQEEKLRLMAVKAREARLAKSQRGRESTDDSKLAGLSEREAIRAERRRRAERELKLTRNQDESQIAAFTKDRDISNEVVLGQSSKGTQSMESRFDSRLFLKASGTNAKSSEDQIYNEPLFAAQEVISSIYRPKQLETLQDDVNSDEELRKINKNAKFEVLGKAKLGFSGSDGLQPSTGGPIRFEKESGKRPASEDEVQDKHSEEAYKRTKQ</sequence>
<keyword evidence="8" id="KW-1185">Reference proteome</keyword>
<feature type="region of interest" description="Disordered" evidence="5">
    <location>
        <begin position="1"/>
        <end position="27"/>
    </location>
</feature>
<dbReference type="GO" id="GO:0060090">
    <property type="term" value="F:molecular adaptor activity"/>
    <property type="evidence" value="ECO:0007669"/>
    <property type="project" value="EnsemblFungi"/>
</dbReference>
<comment type="subcellular location">
    <subcellularLocation>
        <location evidence="3">Nucleus</location>
    </subcellularLocation>
</comment>
<dbReference type="PANTHER" id="PTHR12096">
    <property type="entry name" value="NUCLEAR PROTEIN SKIP-RELATED"/>
    <property type="match status" value="1"/>
</dbReference>
<dbReference type="InterPro" id="IPR017862">
    <property type="entry name" value="SKI-int_prot_SKIP"/>
</dbReference>
<evidence type="ECO:0000256" key="3">
    <source>
        <dbReference type="RuleBase" id="RU367140"/>
    </source>
</evidence>
<keyword evidence="4" id="KW-0175">Coiled coil</keyword>
<keyword evidence="3" id="KW-0507">mRNA processing</keyword>
<keyword evidence="3" id="KW-0508">mRNA splicing</keyword>
<organism evidence="7 8">
    <name type="scientific">Komagataella phaffii (strain GS115 / ATCC 20864)</name>
    <name type="common">Yeast</name>
    <name type="synonym">Pichia pastoris</name>
    <dbReference type="NCBI Taxonomy" id="644223"/>
    <lineage>
        <taxon>Eukaryota</taxon>
        <taxon>Fungi</taxon>
        <taxon>Dikarya</taxon>
        <taxon>Ascomycota</taxon>
        <taxon>Saccharomycotina</taxon>
        <taxon>Pichiomycetes</taxon>
        <taxon>Pichiales</taxon>
        <taxon>Pichiaceae</taxon>
        <taxon>Komagataella</taxon>
    </lineage>
</organism>
<evidence type="ECO:0000259" key="6">
    <source>
        <dbReference type="Pfam" id="PF02731"/>
    </source>
</evidence>
<keyword evidence="3" id="KW-0539">Nucleus</keyword>
<accession>C4R601</accession>
<dbReference type="GO" id="GO:0071014">
    <property type="term" value="C:post-mRNA release spliceosomal complex"/>
    <property type="evidence" value="ECO:0007669"/>
    <property type="project" value="EnsemblFungi"/>
</dbReference>
<evidence type="ECO:0000313" key="8">
    <source>
        <dbReference type="Proteomes" id="UP000000314"/>
    </source>
</evidence>
<dbReference type="AlphaFoldDB" id="C4R601"/>
<comment type="similarity">
    <text evidence="1 3">Belongs to the SNW family.</text>
</comment>
<protein>
    <recommendedName>
        <fullName evidence="2 3">Pre-mRNA-processing protein 45</fullName>
    </recommendedName>
</protein>
<dbReference type="Pfam" id="PF02731">
    <property type="entry name" value="SKIP_SNW"/>
    <property type="match status" value="1"/>
</dbReference>
<evidence type="ECO:0000313" key="7">
    <source>
        <dbReference type="EMBL" id="CAY70987.1"/>
    </source>
</evidence>
<dbReference type="STRING" id="644223.C4R601"/>
<feature type="region of interest" description="Disordered" evidence="5">
    <location>
        <begin position="128"/>
        <end position="168"/>
    </location>
</feature>
<evidence type="ECO:0000256" key="4">
    <source>
        <dbReference type="SAM" id="Coils"/>
    </source>
</evidence>
<evidence type="ECO:0000256" key="5">
    <source>
        <dbReference type="SAM" id="MobiDB-lite"/>
    </source>
</evidence>
<dbReference type="eggNOG" id="KOG2441">
    <property type="taxonomic scope" value="Eukaryota"/>
</dbReference>
<proteinExistence type="inferred from homology"/>
<gene>
    <name evidence="7" type="ordered locus">PAS_chr3_1240</name>
</gene>
<feature type="compositionally biased region" description="Basic residues" evidence="5">
    <location>
        <begin position="14"/>
        <end position="24"/>
    </location>
</feature>
<comment type="function">
    <text evidence="3">Involved in pre-mRNA splicing.</text>
</comment>
<dbReference type="OMA" id="EDQVYDN"/>
<dbReference type="OrthoDB" id="666364at2759"/>
<dbReference type="GO" id="GO:0000974">
    <property type="term" value="C:Prp19 complex"/>
    <property type="evidence" value="ECO:0007669"/>
    <property type="project" value="EnsemblFungi"/>
</dbReference>
<feature type="region of interest" description="Disordered" evidence="5">
    <location>
        <begin position="410"/>
        <end position="456"/>
    </location>
</feature>
<dbReference type="HOGENOM" id="CLU_006601_3_1_1"/>
<keyword evidence="3" id="KW-0747">Spliceosome</keyword>
<dbReference type="RefSeq" id="XP_002493166.1">
    <property type="nucleotide sequence ID" value="XM_002493121.1"/>
</dbReference>
<dbReference type="GeneID" id="8200280"/>
<feature type="compositionally biased region" description="Pro residues" evidence="5">
    <location>
        <begin position="145"/>
        <end position="155"/>
    </location>
</feature>
<evidence type="ECO:0000256" key="2">
    <source>
        <dbReference type="ARBA" id="ARBA00022160"/>
    </source>
</evidence>
<dbReference type="FunCoup" id="C4R601">
    <property type="interactions" value="1001"/>
</dbReference>
<dbReference type="KEGG" id="ppa:PAS_chr3_1240"/>
<feature type="compositionally biased region" description="Basic and acidic residues" evidence="5">
    <location>
        <begin position="427"/>
        <end position="456"/>
    </location>
</feature>
<feature type="domain" description="SKI-interacting protein SKIP SNW" evidence="6">
    <location>
        <begin position="106"/>
        <end position="262"/>
    </location>
</feature>
<dbReference type="InterPro" id="IPR004015">
    <property type="entry name" value="SKI-int_prot_SKIP_SNW-dom"/>
</dbReference>
<comment type="subunit">
    <text evidence="3">Associated with the spliceosome.</text>
</comment>
<dbReference type="Proteomes" id="UP000000314">
    <property type="component" value="Chromosome 3"/>
</dbReference>
<feature type="coiled-coil region" evidence="4">
    <location>
        <begin position="214"/>
        <end position="252"/>
    </location>
</feature>